<dbReference type="EMBL" id="VIWP01000010">
    <property type="protein sequence ID" value="TWF47719.1"/>
    <property type="molecule type" value="Genomic_DNA"/>
</dbReference>
<proteinExistence type="predicted"/>
<protein>
    <submittedName>
        <fullName evidence="1">Uncharacterized protein</fullName>
    </submittedName>
</protein>
<dbReference type="OrthoDB" id="5287431at2"/>
<evidence type="ECO:0000313" key="1">
    <source>
        <dbReference type="EMBL" id="TWF47719.1"/>
    </source>
</evidence>
<comment type="caution">
    <text evidence="1">The sequence shown here is derived from an EMBL/GenBank/DDBJ whole genome shotgun (WGS) entry which is preliminary data.</text>
</comment>
<evidence type="ECO:0000313" key="2">
    <source>
        <dbReference type="Proteomes" id="UP000320653"/>
    </source>
</evidence>
<organism evidence="1 2">
    <name type="scientific">Neorhizobium alkalisoli</name>
    <dbReference type="NCBI Taxonomy" id="528178"/>
    <lineage>
        <taxon>Bacteria</taxon>
        <taxon>Pseudomonadati</taxon>
        <taxon>Pseudomonadota</taxon>
        <taxon>Alphaproteobacteria</taxon>
        <taxon>Hyphomicrobiales</taxon>
        <taxon>Rhizobiaceae</taxon>
        <taxon>Rhizobium/Agrobacterium group</taxon>
        <taxon>Neorhizobium</taxon>
    </lineage>
</organism>
<name>A0A561QBG4_9HYPH</name>
<keyword evidence="2" id="KW-1185">Reference proteome</keyword>
<gene>
    <name evidence="1" type="ORF">FHW37_11015</name>
</gene>
<dbReference type="RefSeq" id="WP_145641942.1">
    <property type="nucleotide sequence ID" value="NZ_VIWP01000010.1"/>
</dbReference>
<dbReference type="AlphaFoldDB" id="A0A561QBG4"/>
<dbReference type="Proteomes" id="UP000320653">
    <property type="component" value="Unassembled WGS sequence"/>
</dbReference>
<sequence length="273" mass="29963">MGDPSTTGSLKMSSLLADRMPNQKIYEPVILDGPREEAGPMFFARHTVSELRHWPAERLKSMGAIPFPVGYCGQSDQYETKVWADVLKQVADAIASCDVITVIGSSSSSLELDSVQTLLHHYARKPVEVIKCFADIGPGYIWSSTAEHHSMPDTGARRVAIALGSVPPCHEFGNFSNCTHLFVHEHLIPAFFAVSGKAFAVPMSLGGWKLSHIAFHRLLDIETELCSGDSYRRMFDETGGFSRPLCFIMAELLTAVHLRRGIAARVYPGGVVD</sequence>
<reference evidence="1 2" key="1">
    <citation type="submission" date="2019-06" db="EMBL/GenBank/DDBJ databases">
        <title>Sorghum-associated microbial communities from plants grown in Nebraska, USA.</title>
        <authorList>
            <person name="Schachtman D."/>
        </authorList>
    </citation>
    <scope>NUCLEOTIDE SEQUENCE [LARGE SCALE GENOMIC DNA]</scope>
    <source>
        <strain evidence="1 2">1225</strain>
    </source>
</reference>
<accession>A0A561QBG4</accession>